<dbReference type="EMBL" id="JAATJH010000004">
    <property type="protein sequence ID" value="NJC27027.1"/>
    <property type="molecule type" value="Genomic_DNA"/>
</dbReference>
<evidence type="ECO:0000313" key="3">
    <source>
        <dbReference type="Proteomes" id="UP000770785"/>
    </source>
</evidence>
<organism evidence="2 3">
    <name type="scientific">Neolewinella antarctica</name>
    <dbReference type="NCBI Taxonomy" id="442734"/>
    <lineage>
        <taxon>Bacteria</taxon>
        <taxon>Pseudomonadati</taxon>
        <taxon>Bacteroidota</taxon>
        <taxon>Saprospiria</taxon>
        <taxon>Saprospirales</taxon>
        <taxon>Lewinellaceae</taxon>
        <taxon>Neolewinella</taxon>
    </lineage>
</organism>
<dbReference type="Gene3D" id="3.40.50.2300">
    <property type="match status" value="1"/>
</dbReference>
<dbReference type="Pfam" id="PF22563">
    <property type="entry name" value="iREC"/>
    <property type="match status" value="1"/>
</dbReference>
<dbReference type="InterPro" id="IPR011006">
    <property type="entry name" value="CheY-like_superfamily"/>
</dbReference>
<accession>A0ABX0XCV3</accession>
<evidence type="ECO:0000313" key="2">
    <source>
        <dbReference type="EMBL" id="NJC27027.1"/>
    </source>
</evidence>
<dbReference type="InterPro" id="IPR054592">
    <property type="entry name" value="iREC"/>
</dbReference>
<keyword evidence="3" id="KW-1185">Reference proteome</keyword>
<dbReference type="Proteomes" id="UP000770785">
    <property type="component" value="Unassembled WGS sequence"/>
</dbReference>
<evidence type="ECO:0000259" key="1">
    <source>
        <dbReference type="Pfam" id="PF22563"/>
    </source>
</evidence>
<dbReference type="CDD" id="cd00156">
    <property type="entry name" value="REC"/>
    <property type="match status" value="1"/>
</dbReference>
<proteinExistence type="predicted"/>
<dbReference type="RefSeq" id="WP_168037788.1">
    <property type="nucleotide sequence ID" value="NZ_JAATJH010000004.1"/>
</dbReference>
<sequence>MNALLIHNDNLPSQLIDAFQHKMKFEVTQAALASPNFSFDKEADRELMFSLKDNRYNVVFLPVTLSDSNYLELSGLRLALHIRLSPLMNHTKVPIVFIGHESKEQLAKLSDYGAFLFTTGIFVTPSFDFSEVETYYDWIIKFWRPQSDSLLNEKEYANFLNKTKVNSSPNYLSHHSVENELALSRWSKYLNFDSAIPQVVNNINTELNFKHYAELYPVEPLDPIQVPEIKGAGSILLIDDEFKKGWSDFFKLLVKGNQDITYDHLDIDFKAAVSRAEIIGASTSKIIDFNPDVIILDLRLCDEDFDLEANPSELTGTEILKAAKKINPGISVIIFSATNKIANLQSLQKQGVNGFIRKDARNYRNSISELCGIIDASLLSASWLKKMYDKTDECTIHLKRQRKQRKLNGEFIRAIIIYLELAFDSLLSIRNRYGYDPSFTYYFLIIEACGKELIDENDSVKVGGKYYHKWRGSDQYLKHFDYNTKRKTGRRLESKNKRIVYNEKMLNVTDKANVKDVNIFKLVEIRNNFHHPDLIKNDSIALIQMGDTKDVFEVVYKLILSL</sequence>
<gene>
    <name evidence="2" type="ORF">GGR27_002540</name>
</gene>
<reference evidence="2 3" key="1">
    <citation type="submission" date="2020-03" db="EMBL/GenBank/DDBJ databases">
        <title>Genomic Encyclopedia of Type Strains, Phase IV (KMG-IV): sequencing the most valuable type-strain genomes for metagenomic binning, comparative biology and taxonomic classification.</title>
        <authorList>
            <person name="Goeker M."/>
        </authorList>
    </citation>
    <scope>NUCLEOTIDE SEQUENCE [LARGE SCALE GENOMIC DNA]</scope>
    <source>
        <strain evidence="2 3">DSM 105096</strain>
    </source>
</reference>
<comment type="caution">
    <text evidence="2">The sequence shown here is derived from an EMBL/GenBank/DDBJ whole genome shotgun (WGS) entry which is preliminary data.</text>
</comment>
<name>A0ABX0XCV3_9BACT</name>
<dbReference type="SUPFAM" id="SSF52172">
    <property type="entry name" value="CheY-like"/>
    <property type="match status" value="1"/>
</dbReference>
<feature type="domain" description="Inactive Receiver" evidence="1">
    <location>
        <begin position="16"/>
        <end position="123"/>
    </location>
</feature>
<protein>
    <submittedName>
        <fullName evidence="2">CheY-like chemotaxis protein</fullName>
    </submittedName>
</protein>